<evidence type="ECO:0000256" key="2">
    <source>
        <dbReference type="ARBA" id="ARBA00022771"/>
    </source>
</evidence>
<evidence type="ECO:0000256" key="4">
    <source>
        <dbReference type="PROSITE-ProRule" id="PRU00175"/>
    </source>
</evidence>
<keyword evidence="3" id="KW-0862">Zinc</keyword>
<dbReference type="GO" id="GO:0008270">
    <property type="term" value="F:zinc ion binding"/>
    <property type="evidence" value="ECO:0007669"/>
    <property type="project" value="UniProtKB-KW"/>
</dbReference>
<evidence type="ECO:0000313" key="8">
    <source>
        <dbReference type="Proteomes" id="UP001331761"/>
    </source>
</evidence>
<evidence type="ECO:0000256" key="3">
    <source>
        <dbReference type="ARBA" id="ARBA00022833"/>
    </source>
</evidence>
<comment type="caution">
    <text evidence="7">The sequence shown here is derived from an EMBL/GenBank/DDBJ whole genome shotgun (WGS) entry which is preliminary data.</text>
</comment>
<protein>
    <submittedName>
        <fullName evidence="7">RING-type domain-containing protein</fullName>
    </submittedName>
</protein>
<dbReference type="EMBL" id="WIXE01007364">
    <property type="protein sequence ID" value="KAK5980474.1"/>
    <property type="molecule type" value="Genomic_DNA"/>
</dbReference>
<accession>A0AAN8IN08</accession>
<sequence>MWSATEALAGIVPNCICGASYDLRFCAPHTLPCAHTFCLMCLSKQKQTKKQRCPCCRKKYSSFVLNLALVDVIERVRRRREWLEERSLRCDECESRRSATSMRRCLSCIRHMSKHISTGLTLDCVICLECCVGRHNGHELTPVASSSCSSCPPDPVASSTPRDSYSHRKSPWGRNKEYQRAQTRGTHSHQLLLSKPDLIHPRVPATSSRVEEELVYEVRSPLYYRMQKAASEDVSISNIAKRLSGLLLNVSCAGSSSSNKEESAYHKELDNSSDSGVTSSANSAVDRKDISIYQSISPYAACNIAKKAFSTMLPLDWPG</sequence>
<dbReference type="PROSITE" id="PS00518">
    <property type="entry name" value="ZF_RING_1"/>
    <property type="match status" value="1"/>
</dbReference>
<dbReference type="SUPFAM" id="SSF57850">
    <property type="entry name" value="RING/U-box"/>
    <property type="match status" value="1"/>
</dbReference>
<feature type="compositionally biased region" description="Basic and acidic residues" evidence="5">
    <location>
        <begin position="259"/>
        <end position="270"/>
    </location>
</feature>
<evidence type="ECO:0000256" key="5">
    <source>
        <dbReference type="SAM" id="MobiDB-lite"/>
    </source>
</evidence>
<dbReference type="Proteomes" id="UP001331761">
    <property type="component" value="Unassembled WGS sequence"/>
</dbReference>
<feature type="region of interest" description="Disordered" evidence="5">
    <location>
        <begin position="256"/>
        <end position="281"/>
    </location>
</feature>
<evidence type="ECO:0000259" key="6">
    <source>
        <dbReference type="PROSITE" id="PS50089"/>
    </source>
</evidence>
<name>A0AAN8IN08_TRICO</name>
<dbReference type="Gene3D" id="3.30.40.10">
    <property type="entry name" value="Zinc/RING finger domain, C3HC4 (zinc finger)"/>
    <property type="match status" value="1"/>
</dbReference>
<gene>
    <name evidence="7" type="ORF">GCK32_015301</name>
</gene>
<dbReference type="AlphaFoldDB" id="A0AAN8IN08"/>
<feature type="region of interest" description="Disordered" evidence="5">
    <location>
        <begin position="142"/>
        <end position="191"/>
    </location>
</feature>
<dbReference type="InterPro" id="IPR001841">
    <property type="entry name" value="Znf_RING"/>
</dbReference>
<feature type="compositionally biased region" description="Polar residues" evidence="5">
    <location>
        <begin position="272"/>
        <end position="281"/>
    </location>
</feature>
<dbReference type="InterPro" id="IPR017907">
    <property type="entry name" value="Znf_RING_CS"/>
</dbReference>
<keyword evidence="8" id="KW-1185">Reference proteome</keyword>
<keyword evidence="2 4" id="KW-0863">Zinc-finger</keyword>
<dbReference type="InterPro" id="IPR013083">
    <property type="entry name" value="Znf_RING/FYVE/PHD"/>
</dbReference>
<feature type="compositionally biased region" description="Low complexity" evidence="5">
    <location>
        <begin position="142"/>
        <end position="159"/>
    </location>
</feature>
<keyword evidence="1" id="KW-0479">Metal-binding</keyword>
<evidence type="ECO:0000313" key="7">
    <source>
        <dbReference type="EMBL" id="KAK5980474.1"/>
    </source>
</evidence>
<evidence type="ECO:0000256" key="1">
    <source>
        <dbReference type="ARBA" id="ARBA00022723"/>
    </source>
</evidence>
<dbReference type="PROSITE" id="PS50089">
    <property type="entry name" value="ZF_RING_2"/>
    <property type="match status" value="1"/>
</dbReference>
<feature type="compositionally biased region" description="Polar residues" evidence="5">
    <location>
        <begin position="180"/>
        <end position="191"/>
    </location>
</feature>
<reference evidence="7 8" key="1">
    <citation type="submission" date="2019-10" db="EMBL/GenBank/DDBJ databases">
        <title>Assembly and Annotation for the nematode Trichostrongylus colubriformis.</title>
        <authorList>
            <person name="Martin J."/>
        </authorList>
    </citation>
    <scope>NUCLEOTIDE SEQUENCE [LARGE SCALE GENOMIC DNA]</scope>
    <source>
        <strain evidence="7">G859</strain>
        <tissue evidence="7">Whole worm</tissue>
    </source>
</reference>
<feature type="domain" description="RING-type" evidence="6">
    <location>
        <begin position="16"/>
        <end position="57"/>
    </location>
</feature>
<organism evidence="7 8">
    <name type="scientific">Trichostrongylus colubriformis</name>
    <name type="common">Black scour worm</name>
    <dbReference type="NCBI Taxonomy" id="6319"/>
    <lineage>
        <taxon>Eukaryota</taxon>
        <taxon>Metazoa</taxon>
        <taxon>Ecdysozoa</taxon>
        <taxon>Nematoda</taxon>
        <taxon>Chromadorea</taxon>
        <taxon>Rhabditida</taxon>
        <taxon>Rhabditina</taxon>
        <taxon>Rhabditomorpha</taxon>
        <taxon>Strongyloidea</taxon>
        <taxon>Trichostrongylidae</taxon>
        <taxon>Trichostrongylus</taxon>
    </lineage>
</organism>
<proteinExistence type="predicted"/>